<gene>
    <name evidence="1" type="ORF">SAMN02194393_03356</name>
</gene>
<sequence length="489" mass="56670">MKGKKILIVLCGITVVTFTVAALLKDDIKVISLSKDQYEYKDNGVEVVDGENFIKYVSDINDIRDIIWINEDLVEFKGKVEDNDEFESFQFDYSNKLFSEDKNAEKDEFYRSHFKEKIQFVKSIDEDNYVIYIEGKDKNGLFHLCRDEEPVFLASSIKVDDKLLFKMSNNNRKIAYYDGKQNIIKIYDFNTKKIAEIEHDINNEIFKDFKSCISFSHEAGYIAVSNVNRENFKESNFSVYGADSGKAYAENLLGINPVWGKDNLIIAFTYLEDNSQTNTKEKKSRDIVGDRVGLFNLKTRKTKFIQNMGKGYKVIKPAVWSNNNQIIIAVGKYLENENIYAFSKVCSYNIKRNELSDLESYFKDIIKNSNDFEITAQENDLYISFYGKDQENIVKVIDISNRDEKDFRNLQRFNTNIEGTNKLILSKSLAKDKFLYVHNNGVYVSDLNSNYVKYKANGTINKIYESPDKSKLFIISEFGEKLELAIVKL</sequence>
<evidence type="ECO:0000313" key="2">
    <source>
        <dbReference type="Proteomes" id="UP000190285"/>
    </source>
</evidence>
<dbReference type="EMBL" id="FUZT01000008">
    <property type="protein sequence ID" value="SKC79760.1"/>
    <property type="molecule type" value="Genomic_DNA"/>
</dbReference>
<name>A0A1T5LUU8_9FIRM</name>
<proteinExistence type="predicted"/>
<evidence type="ECO:0000313" key="1">
    <source>
        <dbReference type="EMBL" id="SKC79760.1"/>
    </source>
</evidence>
<dbReference type="AlphaFoldDB" id="A0A1T5LUU8"/>
<dbReference type="OrthoDB" id="1949627at2"/>
<dbReference type="STRING" id="36842.SAMN02194393_03356"/>
<keyword evidence="2" id="KW-1185">Reference proteome</keyword>
<dbReference type="Proteomes" id="UP000190285">
    <property type="component" value="Unassembled WGS sequence"/>
</dbReference>
<organism evidence="1 2">
    <name type="scientific">Maledivibacter halophilus</name>
    <dbReference type="NCBI Taxonomy" id="36842"/>
    <lineage>
        <taxon>Bacteria</taxon>
        <taxon>Bacillati</taxon>
        <taxon>Bacillota</taxon>
        <taxon>Clostridia</taxon>
        <taxon>Peptostreptococcales</taxon>
        <taxon>Caminicellaceae</taxon>
        <taxon>Maledivibacter</taxon>
    </lineage>
</organism>
<dbReference type="SUPFAM" id="SSF75011">
    <property type="entry name" value="3-carboxy-cis,cis-mucoante lactonizing enzyme"/>
    <property type="match status" value="1"/>
</dbReference>
<accession>A0A1T5LUU8</accession>
<protein>
    <submittedName>
        <fullName evidence="1">Uncharacterized protein</fullName>
    </submittedName>
</protein>
<dbReference type="RefSeq" id="WP_079493169.1">
    <property type="nucleotide sequence ID" value="NZ_FUZT01000008.1"/>
</dbReference>
<reference evidence="2" key="1">
    <citation type="submission" date="2017-02" db="EMBL/GenBank/DDBJ databases">
        <authorList>
            <person name="Varghese N."/>
            <person name="Submissions S."/>
        </authorList>
    </citation>
    <scope>NUCLEOTIDE SEQUENCE [LARGE SCALE GENOMIC DNA]</scope>
    <source>
        <strain evidence="2">M1</strain>
    </source>
</reference>